<dbReference type="SUPFAM" id="SSF48452">
    <property type="entry name" value="TPR-like"/>
    <property type="match status" value="1"/>
</dbReference>
<reference evidence="5" key="1">
    <citation type="journal article" date="2012" name="Proc. Natl. Acad. Sci. U.S.A.">
        <title>Antigenic diversity is generated by distinct evolutionary mechanisms in African trypanosome species.</title>
        <authorList>
            <person name="Jackson A.P."/>
            <person name="Berry A."/>
            <person name="Aslett M."/>
            <person name="Allison H.C."/>
            <person name="Burton P."/>
            <person name="Vavrova-Anderson J."/>
            <person name="Brown R."/>
            <person name="Browne H."/>
            <person name="Corton N."/>
            <person name="Hauser H."/>
            <person name="Gamble J."/>
            <person name="Gilderthorp R."/>
            <person name="Marcello L."/>
            <person name="McQuillan J."/>
            <person name="Otto T.D."/>
            <person name="Quail M.A."/>
            <person name="Sanders M.J."/>
            <person name="van Tonder A."/>
            <person name="Ginger M.L."/>
            <person name="Field M.C."/>
            <person name="Barry J.D."/>
            <person name="Hertz-Fowler C."/>
            <person name="Berriman M."/>
        </authorList>
    </citation>
    <scope>NUCLEOTIDE SEQUENCE</scope>
    <source>
        <strain evidence="5">Y486</strain>
    </source>
</reference>
<sequence length="832" mass="91714">MPSAAQECKAPSRQEVESWLDRIDDITAAVQEILNEDPLEAARKREAREARRREVEASERREKVKMRYDPRYYSRFENDELIDALLREVDDGGRVKGKGSADESLYSRVERVSLDEAIRIKEEASRAVRSAEWERACELYSNAIALNVIDASLVRTLRNNRALIQLKLGRYVEAVEDASFVLQGEPANVKALLRRATALRHLHRPLDALRDAEAALRREPSSREASELMLWSKRAKEEHAYCASFQRLHEEESNRLARATEALKTVVGDLVDVSGRSIEGDGVAGRHGGGKIMLRAVKCLRYCLEVVRSHHRGASVLFVISGGVIPLTTLITHILDSNGGIVAVEKDRGVSDGAVVLLLSLRLLYLVLVSVEVCADEVKASTASKLAAGLAKMIKKSIDKASNTMNGSLRAEVLSNVLPNLLQALEGLAVRFAVEVHAECTSLLGMVWGEIKQSALLNHQALFFFCGLLEALLKERSVAAAMESELEEIAPRAIEVALSAESIQLKEVALSLAVRVSCINSVCTKRMSSPEFIVVLAKVMQGRYGGPQGTTTPRLEEGIFALIYNVFLQAESRSGYVEEWSKLCCSRAPQDLPLLSCEWRALRERVMLEGISVDKVTVSSKMMAVFSKFARHDEVLRSIMLGDEAVLWSLLQSSLALLNREDTHRDPCASEEDALGESERMRWGGALWELVEHASTSLASFYSQRLLPLDESLVVPDRVALLLQIVQLAGGQHLVAMGNAALIGSLVPPAGWTHGAACSGVDVLLAGLRLVRETLFTMEHEGHKGTVQCVHAQAAQKNLAIALSKCCAVESQRERLRELKGFETLHAVLERC</sequence>
<dbReference type="EMBL" id="HE573026">
    <property type="protein sequence ID" value="CCC51658.1"/>
    <property type="molecule type" value="Genomic_DNA"/>
</dbReference>
<evidence type="ECO:0000256" key="1">
    <source>
        <dbReference type="ARBA" id="ARBA00004496"/>
    </source>
</evidence>
<evidence type="ECO:0000256" key="4">
    <source>
        <dbReference type="ARBA" id="ARBA00022803"/>
    </source>
</evidence>
<protein>
    <submittedName>
        <fullName evidence="5">Uncharacterized protein</fullName>
    </submittedName>
</protein>
<dbReference type="GO" id="GO:0005739">
    <property type="term" value="C:mitochondrion"/>
    <property type="evidence" value="ECO:0007669"/>
    <property type="project" value="TreeGrafter"/>
</dbReference>
<dbReference type="InterPro" id="IPR011990">
    <property type="entry name" value="TPR-like_helical_dom_sf"/>
</dbReference>
<keyword evidence="3" id="KW-0677">Repeat</keyword>
<name>G0U701_TRYVY</name>
<organism evidence="5">
    <name type="scientific">Trypanosoma vivax (strain Y486)</name>
    <dbReference type="NCBI Taxonomy" id="1055687"/>
    <lineage>
        <taxon>Eukaryota</taxon>
        <taxon>Discoba</taxon>
        <taxon>Euglenozoa</taxon>
        <taxon>Kinetoplastea</taxon>
        <taxon>Metakinetoplastina</taxon>
        <taxon>Trypanosomatida</taxon>
        <taxon>Trypanosomatidae</taxon>
        <taxon>Trypanosoma</taxon>
        <taxon>Duttonella</taxon>
    </lineage>
</organism>
<evidence type="ECO:0000313" key="5">
    <source>
        <dbReference type="EMBL" id="CCC51658.1"/>
    </source>
</evidence>
<dbReference type="InterPro" id="IPR019734">
    <property type="entry name" value="TPR_rpt"/>
</dbReference>
<dbReference type="PANTHER" id="PTHR45984:SF1">
    <property type="entry name" value="SPAG1 AXONEMAL DYNEIN ASSEMBLY FACTOR"/>
    <property type="match status" value="1"/>
</dbReference>
<dbReference type="GO" id="GO:0005829">
    <property type="term" value="C:cytosol"/>
    <property type="evidence" value="ECO:0007669"/>
    <property type="project" value="TreeGrafter"/>
</dbReference>
<comment type="subcellular location">
    <subcellularLocation>
        <location evidence="1">Cytoplasm</location>
    </subcellularLocation>
</comment>
<dbReference type="Gene3D" id="1.25.40.10">
    <property type="entry name" value="Tetratricopeptide repeat domain"/>
    <property type="match status" value="1"/>
</dbReference>
<evidence type="ECO:0000256" key="3">
    <source>
        <dbReference type="ARBA" id="ARBA00022737"/>
    </source>
</evidence>
<gene>
    <name evidence="5" type="ORF">TVY486_1007050</name>
</gene>
<dbReference type="VEuPathDB" id="TriTrypDB:TvY486_1007050"/>
<evidence type="ECO:0000256" key="2">
    <source>
        <dbReference type="ARBA" id="ARBA00022490"/>
    </source>
</evidence>
<dbReference type="PANTHER" id="PTHR45984">
    <property type="entry name" value="RNA (RNA) POLYMERASE II ASSOCIATED PROTEIN HOMOLOG"/>
    <property type="match status" value="1"/>
</dbReference>
<dbReference type="SMART" id="SM00028">
    <property type="entry name" value="TPR"/>
    <property type="match status" value="2"/>
</dbReference>
<proteinExistence type="predicted"/>
<keyword evidence="4" id="KW-0802">TPR repeat</keyword>
<dbReference type="AlphaFoldDB" id="G0U701"/>
<keyword evidence="2" id="KW-0963">Cytoplasm</keyword>
<dbReference type="InterPro" id="IPR051982">
    <property type="entry name" value="CiliaryAsmbly_MitoImport"/>
</dbReference>
<accession>G0U701</accession>
<dbReference type="GO" id="GO:0006626">
    <property type="term" value="P:protein targeting to mitochondrion"/>
    <property type="evidence" value="ECO:0007669"/>
    <property type="project" value="TreeGrafter"/>
</dbReference>
<dbReference type="GO" id="GO:0031072">
    <property type="term" value="F:heat shock protein binding"/>
    <property type="evidence" value="ECO:0007669"/>
    <property type="project" value="TreeGrafter"/>
</dbReference>